<dbReference type="eggNOG" id="ENOG5032XSE">
    <property type="taxonomic scope" value="Bacteria"/>
</dbReference>
<dbReference type="RefSeq" id="WP_011637593.1">
    <property type="nucleotide sequence ID" value="NC_008345.1"/>
</dbReference>
<dbReference type="Proteomes" id="UP000000684">
    <property type="component" value="Chromosome"/>
</dbReference>
<name>Q081T2_SHEFN</name>
<dbReference type="AlphaFoldDB" id="Q081T2"/>
<protein>
    <recommendedName>
        <fullName evidence="3">DUF3108 domain-containing protein</fullName>
    </recommendedName>
</protein>
<dbReference type="GeneID" id="41837501"/>
<sequence length="277" mass="31363" precursor="true">MKFFKAIRLNILTSRIRLIMTGCRNNRSLAIAGVLVSRILISVCLVSGLLQSNRVLANDIPQSCQRSFNYSIYLSGLHTGEMSRTENWQGKSAVIISKSEASILGIGTQYQQRTELSWSNNSNEWLTDSFHQQVTGFRSRDMQATFYNNGLESRVDIDGDIENYTSSQIPLRDVDTLAIQIRENLLGGRRQFALIRQASDAIEPYQFYVKDKLITTIGSWGEIQLIPVEQTGAEEVTYYFAPSMNYQLVKAHYHGMILQGVIELDRYVSSCDTMSES</sequence>
<reference evidence="1 2" key="1">
    <citation type="submission" date="2006-08" db="EMBL/GenBank/DDBJ databases">
        <title>Complete sequence of Shewanella frigidimarina NCIMB 400.</title>
        <authorList>
            <consortium name="US DOE Joint Genome Institute"/>
            <person name="Copeland A."/>
            <person name="Lucas S."/>
            <person name="Lapidus A."/>
            <person name="Barry K."/>
            <person name="Detter J.C."/>
            <person name="Glavina del Rio T."/>
            <person name="Hammon N."/>
            <person name="Israni S."/>
            <person name="Dalin E."/>
            <person name="Tice H."/>
            <person name="Pitluck S."/>
            <person name="Fredrickson J.K."/>
            <person name="Kolker E."/>
            <person name="McCuel L.A."/>
            <person name="DiChristina T."/>
            <person name="Nealson K.H."/>
            <person name="Newman D."/>
            <person name="Tiedje J.M."/>
            <person name="Zhou J."/>
            <person name="Romine M.F."/>
            <person name="Culley D.E."/>
            <person name="Serres M."/>
            <person name="Chertkov O."/>
            <person name="Brettin T."/>
            <person name="Bruce D."/>
            <person name="Han C."/>
            <person name="Tapia R."/>
            <person name="Gilna P."/>
            <person name="Schmutz J."/>
            <person name="Larimer F."/>
            <person name="Land M."/>
            <person name="Hauser L."/>
            <person name="Kyrpides N."/>
            <person name="Mikhailova N."/>
            <person name="Richardson P."/>
        </authorList>
    </citation>
    <scope>NUCLEOTIDE SEQUENCE [LARGE SCALE GENOMIC DNA]</scope>
    <source>
        <strain evidence="1 2">NCIMB 400</strain>
    </source>
</reference>
<dbReference type="HOGENOM" id="CLU_1097921_0_0_6"/>
<evidence type="ECO:0000313" key="2">
    <source>
        <dbReference type="Proteomes" id="UP000000684"/>
    </source>
</evidence>
<proteinExistence type="predicted"/>
<dbReference type="KEGG" id="sfr:Sfri_2137"/>
<evidence type="ECO:0000313" key="1">
    <source>
        <dbReference type="EMBL" id="ABI71983.1"/>
    </source>
</evidence>
<evidence type="ECO:0008006" key="3">
    <source>
        <dbReference type="Google" id="ProtNLM"/>
    </source>
</evidence>
<organism evidence="1 2">
    <name type="scientific">Shewanella frigidimarina (strain NCIMB 400)</name>
    <dbReference type="NCBI Taxonomy" id="318167"/>
    <lineage>
        <taxon>Bacteria</taxon>
        <taxon>Pseudomonadati</taxon>
        <taxon>Pseudomonadota</taxon>
        <taxon>Gammaproteobacteria</taxon>
        <taxon>Alteromonadales</taxon>
        <taxon>Shewanellaceae</taxon>
        <taxon>Shewanella</taxon>
    </lineage>
</organism>
<keyword evidence="2" id="KW-1185">Reference proteome</keyword>
<gene>
    <name evidence="1" type="ordered locus">Sfri_2137</name>
</gene>
<dbReference type="STRING" id="318167.Sfri_2137"/>
<dbReference type="EMBL" id="CP000447">
    <property type="protein sequence ID" value="ABI71983.1"/>
    <property type="molecule type" value="Genomic_DNA"/>
</dbReference>
<accession>Q081T2</accession>